<dbReference type="EMBL" id="BOQN01000015">
    <property type="protein sequence ID" value="GIM89423.1"/>
    <property type="molecule type" value="Genomic_DNA"/>
</dbReference>
<dbReference type="Pfam" id="PF00069">
    <property type="entry name" value="Pkinase"/>
    <property type="match status" value="1"/>
</dbReference>
<evidence type="ECO:0000313" key="11">
    <source>
        <dbReference type="EMBL" id="GIM89423.1"/>
    </source>
</evidence>
<proteinExistence type="predicted"/>
<dbReference type="RefSeq" id="WP_213005387.1">
    <property type="nucleotide sequence ID" value="NZ_BOQN01000015.1"/>
</dbReference>
<dbReference type="SUPFAM" id="SSF56112">
    <property type="entry name" value="Protein kinase-like (PK-like)"/>
    <property type="match status" value="1"/>
</dbReference>
<dbReference type="Gene3D" id="1.10.510.10">
    <property type="entry name" value="Transferase(Phosphotransferase) domain 1"/>
    <property type="match status" value="1"/>
</dbReference>
<evidence type="ECO:0000256" key="9">
    <source>
        <dbReference type="SAM" id="Phobius"/>
    </source>
</evidence>
<dbReference type="PROSITE" id="PS00108">
    <property type="entry name" value="PROTEIN_KINASE_ST"/>
    <property type="match status" value="1"/>
</dbReference>
<dbReference type="InterPro" id="IPR008271">
    <property type="entry name" value="Ser/Thr_kinase_AS"/>
</dbReference>
<reference evidence="11 12" key="1">
    <citation type="submission" date="2021-03" db="EMBL/GenBank/DDBJ databases">
        <title>Whole genome shotgun sequence of Actinoplanes toevensis NBRC 105298.</title>
        <authorList>
            <person name="Komaki H."/>
            <person name="Tamura T."/>
        </authorList>
    </citation>
    <scope>NUCLEOTIDE SEQUENCE [LARGE SCALE GENOMIC DNA]</scope>
    <source>
        <strain evidence="11 12">NBRC 105298</strain>
    </source>
</reference>
<gene>
    <name evidence="11" type="ORF">Ato02nite_012160</name>
</gene>
<dbReference type="AlphaFoldDB" id="A0A919T582"/>
<dbReference type="GO" id="GO:0005524">
    <property type="term" value="F:ATP binding"/>
    <property type="evidence" value="ECO:0007669"/>
    <property type="project" value="UniProtKB-UniRule"/>
</dbReference>
<keyword evidence="9" id="KW-1133">Transmembrane helix</keyword>
<keyword evidence="6 7" id="KW-0067">ATP-binding</keyword>
<evidence type="ECO:0000313" key="12">
    <source>
        <dbReference type="Proteomes" id="UP000677082"/>
    </source>
</evidence>
<evidence type="ECO:0000256" key="4">
    <source>
        <dbReference type="ARBA" id="ARBA00022741"/>
    </source>
</evidence>
<dbReference type="SMART" id="SM00220">
    <property type="entry name" value="S_TKc"/>
    <property type="match status" value="1"/>
</dbReference>
<keyword evidence="5" id="KW-0418">Kinase</keyword>
<evidence type="ECO:0000256" key="8">
    <source>
        <dbReference type="SAM" id="MobiDB-lite"/>
    </source>
</evidence>
<comment type="caution">
    <text evidence="11">The sequence shown here is derived from an EMBL/GenBank/DDBJ whole genome shotgun (WGS) entry which is preliminary data.</text>
</comment>
<name>A0A919T582_9ACTN</name>
<feature type="transmembrane region" description="Helical" evidence="9">
    <location>
        <begin position="311"/>
        <end position="333"/>
    </location>
</feature>
<dbReference type="EC" id="2.7.11.1" evidence="1"/>
<evidence type="ECO:0000256" key="6">
    <source>
        <dbReference type="ARBA" id="ARBA00022840"/>
    </source>
</evidence>
<keyword evidence="4 7" id="KW-0547">Nucleotide-binding</keyword>
<feature type="region of interest" description="Disordered" evidence="8">
    <location>
        <begin position="275"/>
        <end position="307"/>
    </location>
</feature>
<dbReference type="GO" id="GO:0004674">
    <property type="term" value="F:protein serine/threonine kinase activity"/>
    <property type="evidence" value="ECO:0007669"/>
    <property type="project" value="UniProtKB-KW"/>
</dbReference>
<dbReference type="InterPro" id="IPR017441">
    <property type="entry name" value="Protein_kinase_ATP_BS"/>
</dbReference>
<organism evidence="11 12">
    <name type="scientific">Paractinoplanes toevensis</name>
    <dbReference type="NCBI Taxonomy" id="571911"/>
    <lineage>
        <taxon>Bacteria</taxon>
        <taxon>Bacillati</taxon>
        <taxon>Actinomycetota</taxon>
        <taxon>Actinomycetes</taxon>
        <taxon>Micromonosporales</taxon>
        <taxon>Micromonosporaceae</taxon>
        <taxon>Paractinoplanes</taxon>
    </lineage>
</organism>
<dbReference type="CDD" id="cd14014">
    <property type="entry name" value="STKc_PknB_like"/>
    <property type="match status" value="1"/>
</dbReference>
<evidence type="ECO:0000256" key="7">
    <source>
        <dbReference type="PROSITE-ProRule" id="PRU10141"/>
    </source>
</evidence>
<dbReference type="PROSITE" id="PS00107">
    <property type="entry name" value="PROTEIN_KINASE_ATP"/>
    <property type="match status" value="1"/>
</dbReference>
<keyword evidence="3" id="KW-0808">Transferase</keyword>
<feature type="domain" description="Protein kinase" evidence="10">
    <location>
        <begin position="11"/>
        <end position="269"/>
    </location>
</feature>
<dbReference type="InterPro" id="IPR000719">
    <property type="entry name" value="Prot_kinase_dom"/>
</dbReference>
<dbReference type="PROSITE" id="PS50011">
    <property type="entry name" value="PROTEIN_KINASE_DOM"/>
    <property type="match status" value="1"/>
</dbReference>
<evidence type="ECO:0000256" key="2">
    <source>
        <dbReference type="ARBA" id="ARBA00022527"/>
    </source>
</evidence>
<keyword evidence="2" id="KW-0723">Serine/threonine-protein kinase</keyword>
<keyword evidence="9" id="KW-0812">Transmembrane</keyword>
<dbReference type="Proteomes" id="UP000677082">
    <property type="component" value="Unassembled WGS sequence"/>
</dbReference>
<evidence type="ECO:0000256" key="5">
    <source>
        <dbReference type="ARBA" id="ARBA00022777"/>
    </source>
</evidence>
<protein>
    <recommendedName>
        <fullName evidence="1">non-specific serine/threonine protein kinase</fullName>
        <ecNumber evidence="1">2.7.11.1</ecNumber>
    </recommendedName>
</protein>
<dbReference type="Gene3D" id="3.30.200.20">
    <property type="entry name" value="Phosphorylase Kinase, domain 1"/>
    <property type="match status" value="1"/>
</dbReference>
<accession>A0A919T582</accession>
<feature type="compositionally biased region" description="Low complexity" evidence="8">
    <location>
        <begin position="293"/>
        <end position="307"/>
    </location>
</feature>
<keyword evidence="9" id="KW-0472">Membrane</keyword>
<feature type="binding site" evidence="7">
    <location>
        <position position="40"/>
    </location>
    <ligand>
        <name>ATP</name>
        <dbReference type="ChEBI" id="CHEBI:30616"/>
    </ligand>
</feature>
<keyword evidence="12" id="KW-1185">Reference proteome</keyword>
<dbReference type="InterPro" id="IPR011009">
    <property type="entry name" value="Kinase-like_dom_sf"/>
</dbReference>
<sequence>MAGHLVIAGRYRLLEPVGSGGMGRVWLARDEMLDRDVAIKEFVPPDWMTDEEKARLRDRTLREARSAGRLNHPHVVRVFDVVHAEDLPWIIMEYVPSRSLHQVIQEDGPYSPMAAARIGLAVLDALSAAHRAGVLHRDVKPHNVLIGTDGRVVLTDFGLATFVDDGSVTGPGLIVGSPQYVSPERARDGASTVESDMWSLGATLYAAVEGRSPYQRETAMATLMALATEEPDPPVRAGALAPVLLGLLRHDPSSRLTASEVDRRLRMVVSAVPAPRRARAAPAPPPPVVPKQRTSPESAPRPAAETPPRTLMAAGLALVALLGGGGIVASYLVQQNSVPTPSRSSAAPAFVVAGFSPALCSSGSSASAVAMPQKNATRGVSGWDLLPGWSYFSDGTGFHLPVPDNWTLQKFGSLYCFREPGGRRVLSLDTGRNASADPVTACRNEANRLVRAGALPGYSEISIEARPLLIKAADWEYRFDDGGTELHARTRWFASNNKGYALSWATQEIDWTADLAKVNMVVSLFYADRPS</sequence>
<dbReference type="PANTHER" id="PTHR43289:SF6">
    <property type="entry name" value="SERINE_THREONINE-PROTEIN KINASE NEKL-3"/>
    <property type="match status" value="1"/>
</dbReference>
<evidence type="ECO:0000256" key="1">
    <source>
        <dbReference type="ARBA" id="ARBA00012513"/>
    </source>
</evidence>
<evidence type="ECO:0000256" key="3">
    <source>
        <dbReference type="ARBA" id="ARBA00022679"/>
    </source>
</evidence>
<evidence type="ECO:0000259" key="10">
    <source>
        <dbReference type="PROSITE" id="PS50011"/>
    </source>
</evidence>
<dbReference type="PANTHER" id="PTHR43289">
    <property type="entry name" value="MITOGEN-ACTIVATED PROTEIN KINASE KINASE KINASE 20-RELATED"/>
    <property type="match status" value="1"/>
</dbReference>